<dbReference type="InterPro" id="IPR016130">
    <property type="entry name" value="Tyr_Pase_AS"/>
</dbReference>
<dbReference type="EnsemblMetazoa" id="CLYHEMT015280.1">
    <property type="protein sequence ID" value="CLYHEMP015280.1"/>
    <property type="gene ID" value="CLYHEMG015280"/>
</dbReference>
<evidence type="ECO:0000256" key="3">
    <source>
        <dbReference type="ARBA" id="ARBA00022912"/>
    </source>
</evidence>
<dbReference type="PANTHER" id="PTHR46257:SF3">
    <property type="entry name" value="TYROSINE-PROTEIN PHOSPHATASE CORKSCREW"/>
    <property type="match status" value="1"/>
</dbReference>
<keyword evidence="4 5" id="KW-0727">SH2 domain</keyword>
<organism evidence="9 10">
    <name type="scientific">Clytia hemisphaerica</name>
    <dbReference type="NCBI Taxonomy" id="252671"/>
    <lineage>
        <taxon>Eukaryota</taxon>
        <taxon>Metazoa</taxon>
        <taxon>Cnidaria</taxon>
        <taxon>Hydrozoa</taxon>
        <taxon>Hydroidolina</taxon>
        <taxon>Leptothecata</taxon>
        <taxon>Obeliida</taxon>
        <taxon>Clytiidae</taxon>
        <taxon>Clytia</taxon>
    </lineage>
</organism>
<reference evidence="9" key="1">
    <citation type="submission" date="2021-01" db="UniProtKB">
        <authorList>
            <consortium name="EnsemblMetazoa"/>
        </authorList>
    </citation>
    <scope>IDENTIFICATION</scope>
</reference>
<dbReference type="SUPFAM" id="SSF52799">
    <property type="entry name" value="(Phosphotyrosine protein) phosphatases II"/>
    <property type="match status" value="1"/>
</dbReference>
<dbReference type="InterPro" id="IPR036860">
    <property type="entry name" value="SH2_dom_sf"/>
</dbReference>
<dbReference type="PANTHER" id="PTHR46257">
    <property type="entry name" value="TYROSINE-PROTEIN PHOSPHATASE CORKSCREW"/>
    <property type="match status" value="1"/>
</dbReference>
<keyword evidence="10" id="KW-1185">Reference proteome</keyword>
<dbReference type="GO" id="GO:0004726">
    <property type="term" value="F:non-membrane spanning protein tyrosine phosphatase activity"/>
    <property type="evidence" value="ECO:0007669"/>
    <property type="project" value="TreeGrafter"/>
</dbReference>
<evidence type="ECO:0000256" key="2">
    <source>
        <dbReference type="ARBA" id="ARBA00022801"/>
    </source>
</evidence>
<dbReference type="Proteomes" id="UP000594262">
    <property type="component" value="Unplaced"/>
</dbReference>
<dbReference type="GO" id="GO:0000278">
    <property type="term" value="P:mitotic cell cycle"/>
    <property type="evidence" value="ECO:0007669"/>
    <property type="project" value="TreeGrafter"/>
</dbReference>
<dbReference type="GO" id="GO:0005737">
    <property type="term" value="C:cytoplasm"/>
    <property type="evidence" value="ECO:0007669"/>
    <property type="project" value="TreeGrafter"/>
</dbReference>
<dbReference type="PRINTS" id="PR00401">
    <property type="entry name" value="SH2DOMAIN"/>
</dbReference>
<dbReference type="InterPro" id="IPR000242">
    <property type="entry name" value="PTP_cat"/>
</dbReference>
<dbReference type="SMART" id="SM00194">
    <property type="entry name" value="PTPc"/>
    <property type="match status" value="1"/>
</dbReference>
<evidence type="ECO:0000259" key="6">
    <source>
        <dbReference type="PROSITE" id="PS50001"/>
    </source>
</evidence>
<dbReference type="PROSITE" id="PS50055">
    <property type="entry name" value="TYR_PHOSPHATASE_PTP"/>
    <property type="match status" value="1"/>
</dbReference>
<dbReference type="OrthoDB" id="8815311at2759"/>
<dbReference type="GeneID" id="136806519"/>
<dbReference type="PROSITE" id="PS00383">
    <property type="entry name" value="TYR_PHOSPHATASE_1"/>
    <property type="match status" value="1"/>
</dbReference>
<dbReference type="AlphaFoldDB" id="A0A7M5WZ77"/>
<evidence type="ECO:0000313" key="9">
    <source>
        <dbReference type="EnsemblMetazoa" id="CLYHEMP015280.1"/>
    </source>
</evidence>
<dbReference type="EC" id="3.1.3.48" evidence="1"/>
<dbReference type="Gene3D" id="3.30.505.10">
    <property type="entry name" value="SH2 domain"/>
    <property type="match status" value="2"/>
</dbReference>
<dbReference type="Pfam" id="PF00102">
    <property type="entry name" value="Y_phosphatase"/>
    <property type="match status" value="1"/>
</dbReference>
<sequence length="549" mass="63468">MSKSSSWGFHANITHERVEYVLKQYGIHGNYVCRRSQTTPGSYTLSVRRRNDINHYKIYNDGESFELYDGDGFASVPDLIDYYRRNPDNFVDKDHRIVELTEPLIMEDDLGPVLDQESWYFGNISGDEARQFLHERGSIGSYLVRESRTNPGFYVLSVRRSGSSNMIEFLISNSEGKFHISSTKRKFKTINELLEFYKTHPLIDKHTDQEIQLQEPLCETAERVRNDIRIAQEFEWLQFEDKTNTNPKTAGLMACNKRKNRYKNILPFDCTRVVLNNIDPTIPGSDYINASFIFDDQSSGLFIAAQGCLKATVDDFWHMVYQENSRIIIMVTNEIEKAKIKCVRYWPDYGLTSLVDGRELTNVDETSTGDYVIREFELEEDPLPGRDTRRLRKIFHYQYIGWPDHGTPGDPASLLDMLAQIDTTQKTFQYPGPPVVHCSAGIGRTGTVIVINMLINLLQLKGGVDEKDVPQTVQKVRCQRGGMVQTEAQYRFIYRALVVYMKRLREQQLTQQKNENQKMDYGNIDVINKMLQELDVEPPDDKPPLPPRD</sequence>
<feature type="domain" description="SH2" evidence="6">
    <location>
        <begin position="8"/>
        <end position="104"/>
    </location>
</feature>
<name>A0A7M5WZ77_9CNID</name>
<evidence type="ECO:0000256" key="4">
    <source>
        <dbReference type="ARBA" id="ARBA00022999"/>
    </source>
</evidence>
<dbReference type="GO" id="GO:0035556">
    <property type="term" value="P:intracellular signal transduction"/>
    <property type="evidence" value="ECO:0007669"/>
    <property type="project" value="TreeGrafter"/>
</dbReference>
<proteinExistence type="predicted"/>
<dbReference type="Pfam" id="PF00017">
    <property type="entry name" value="SH2"/>
    <property type="match status" value="2"/>
</dbReference>
<feature type="domain" description="SH2" evidence="6">
    <location>
        <begin position="119"/>
        <end position="217"/>
    </location>
</feature>
<dbReference type="RefSeq" id="XP_066919210.1">
    <property type="nucleotide sequence ID" value="XM_067063109.1"/>
</dbReference>
<dbReference type="InterPro" id="IPR000980">
    <property type="entry name" value="SH2"/>
</dbReference>
<dbReference type="PROSITE" id="PS50001">
    <property type="entry name" value="SH2"/>
    <property type="match status" value="2"/>
</dbReference>
<feature type="domain" description="Tyrosine specific protein phosphatases" evidence="8">
    <location>
        <begin position="415"/>
        <end position="491"/>
    </location>
</feature>
<dbReference type="InterPro" id="IPR003595">
    <property type="entry name" value="Tyr_Pase_cat"/>
</dbReference>
<dbReference type="Gene3D" id="3.90.190.10">
    <property type="entry name" value="Protein tyrosine phosphatase superfamily"/>
    <property type="match status" value="1"/>
</dbReference>
<evidence type="ECO:0000313" key="10">
    <source>
        <dbReference type="Proteomes" id="UP000594262"/>
    </source>
</evidence>
<dbReference type="InterPro" id="IPR052123">
    <property type="entry name" value="Non-rcpt_Tyr_Phosphatase"/>
</dbReference>
<evidence type="ECO:0000256" key="1">
    <source>
        <dbReference type="ARBA" id="ARBA00013064"/>
    </source>
</evidence>
<dbReference type="GO" id="GO:0030154">
    <property type="term" value="P:cell differentiation"/>
    <property type="evidence" value="ECO:0007669"/>
    <property type="project" value="TreeGrafter"/>
</dbReference>
<dbReference type="InterPro" id="IPR029021">
    <property type="entry name" value="Prot-tyrosine_phosphatase-like"/>
</dbReference>
<evidence type="ECO:0000259" key="8">
    <source>
        <dbReference type="PROSITE" id="PS50056"/>
    </source>
</evidence>
<dbReference type="GO" id="GO:0001784">
    <property type="term" value="F:phosphotyrosine residue binding"/>
    <property type="evidence" value="ECO:0007669"/>
    <property type="project" value="TreeGrafter"/>
</dbReference>
<dbReference type="InterPro" id="IPR000387">
    <property type="entry name" value="Tyr_Pase_dom"/>
</dbReference>
<protein>
    <recommendedName>
        <fullName evidence="1">protein-tyrosine-phosphatase</fullName>
        <ecNumber evidence="1">3.1.3.48</ecNumber>
    </recommendedName>
</protein>
<feature type="domain" description="Tyrosine-protein phosphatase" evidence="7">
    <location>
        <begin position="230"/>
        <end position="500"/>
    </location>
</feature>
<dbReference type="PRINTS" id="PR00700">
    <property type="entry name" value="PRTYPHPHTASE"/>
</dbReference>
<evidence type="ECO:0000259" key="7">
    <source>
        <dbReference type="PROSITE" id="PS50055"/>
    </source>
</evidence>
<dbReference type="PROSITE" id="PS50056">
    <property type="entry name" value="TYR_PHOSPHATASE_2"/>
    <property type="match status" value="1"/>
</dbReference>
<accession>A0A7M5WZ77</accession>
<keyword evidence="3" id="KW-0904">Protein phosphatase</keyword>
<dbReference type="SMART" id="SM00404">
    <property type="entry name" value="PTPc_motif"/>
    <property type="match status" value="1"/>
</dbReference>
<keyword evidence="2" id="KW-0378">Hydrolase</keyword>
<dbReference type="SMART" id="SM00252">
    <property type="entry name" value="SH2"/>
    <property type="match status" value="2"/>
</dbReference>
<dbReference type="SUPFAM" id="SSF55550">
    <property type="entry name" value="SH2 domain"/>
    <property type="match status" value="2"/>
</dbReference>
<evidence type="ECO:0000256" key="5">
    <source>
        <dbReference type="PROSITE-ProRule" id="PRU00191"/>
    </source>
</evidence>